<keyword evidence="4" id="KW-1185">Reference proteome</keyword>
<dbReference type="PROSITE" id="PS50846">
    <property type="entry name" value="HMA_2"/>
    <property type="match status" value="1"/>
</dbReference>
<dbReference type="RefSeq" id="WP_212213495.1">
    <property type="nucleotide sequence ID" value="NZ_JAGUCO010000001.1"/>
</dbReference>
<feature type="chain" id="PRO_5045562205" evidence="1">
    <location>
        <begin position="20"/>
        <end position="112"/>
    </location>
</feature>
<comment type="caution">
    <text evidence="3">The sequence shown here is derived from an EMBL/GenBank/DDBJ whole genome shotgun (WGS) entry which is preliminary data.</text>
</comment>
<dbReference type="SUPFAM" id="SSF55008">
    <property type="entry name" value="HMA, heavy metal-associated domain"/>
    <property type="match status" value="1"/>
</dbReference>
<accession>A0ABS5JR15</accession>
<dbReference type="Pfam" id="PF00403">
    <property type="entry name" value="HMA"/>
    <property type="match status" value="1"/>
</dbReference>
<feature type="domain" description="HMA" evidence="2">
    <location>
        <begin position="25"/>
        <end position="91"/>
    </location>
</feature>
<dbReference type="EMBL" id="JAGUCO010000001">
    <property type="protein sequence ID" value="MBS2097309.1"/>
    <property type="molecule type" value="Genomic_DNA"/>
</dbReference>
<dbReference type="Proteomes" id="UP000708576">
    <property type="component" value="Unassembled WGS sequence"/>
</dbReference>
<evidence type="ECO:0000313" key="4">
    <source>
        <dbReference type="Proteomes" id="UP000708576"/>
    </source>
</evidence>
<gene>
    <name evidence="3" type="ORF">KEM10_03400</name>
</gene>
<evidence type="ECO:0000313" key="3">
    <source>
        <dbReference type="EMBL" id="MBS2097309.1"/>
    </source>
</evidence>
<dbReference type="InterPro" id="IPR006121">
    <property type="entry name" value="HMA_dom"/>
</dbReference>
<evidence type="ECO:0000256" key="1">
    <source>
        <dbReference type="SAM" id="SignalP"/>
    </source>
</evidence>
<proteinExistence type="predicted"/>
<evidence type="ECO:0000259" key="2">
    <source>
        <dbReference type="PROSITE" id="PS50846"/>
    </source>
</evidence>
<keyword evidence="1" id="KW-0732">Signal</keyword>
<name>A0ABS5JR15_9BACT</name>
<reference evidence="3 4" key="1">
    <citation type="journal article" date="2015" name="Int. J. Syst. Evol. Microbiol.">
        <title>Carboxylicivirga linearis sp. nov., isolated from a sea cucumber culture pond.</title>
        <authorList>
            <person name="Wang F.Q."/>
            <person name="Zhou Y.X."/>
            <person name="Lin X.Z."/>
            <person name="Chen G.J."/>
            <person name="Du Z.J."/>
        </authorList>
    </citation>
    <scope>NUCLEOTIDE SEQUENCE [LARGE SCALE GENOMIC DNA]</scope>
    <source>
        <strain evidence="3 4">FB218</strain>
    </source>
</reference>
<dbReference type="InterPro" id="IPR036163">
    <property type="entry name" value="HMA_dom_sf"/>
</dbReference>
<protein>
    <submittedName>
        <fullName evidence="3">Heavy-metal-associated domain-containing protein</fullName>
    </submittedName>
</protein>
<dbReference type="CDD" id="cd00371">
    <property type="entry name" value="HMA"/>
    <property type="match status" value="1"/>
</dbReference>
<organism evidence="3 4">
    <name type="scientific">Carboxylicivirga linearis</name>
    <dbReference type="NCBI Taxonomy" id="1628157"/>
    <lineage>
        <taxon>Bacteria</taxon>
        <taxon>Pseudomonadati</taxon>
        <taxon>Bacteroidota</taxon>
        <taxon>Bacteroidia</taxon>
        <taxon>Marinilabiliales</taxon>
        <taxon>Marinilabiliaceae</taxon>
        <taxon>Carboxylicivirga</taxon>
    </lineage>
</organism>
<dbReference type="Gene3D" id="3.30.70.100">
    <property type="match status" value="1"/>
</dbReference>
<sequence>MKKLLVIVFMAMMVFNINAKDKKKTAEVIFKVEMDCQGCVKKINKNIPFEKGVKGLKVDLEGQKVTVNYREDKTNKEALKKAFEELGYKAVEIKEEDHKADSAGNDHHNHKH</sequence>
<feature type="signal peptide" evidence="1">
    <location>
        <begin position="1"/>
        <end position="19"/>
    </location>
</feature>